<sequence>MEKFIQQVITLLFLFLFSFFHELQPAVYDLVDHPEQPYEALGHLPPAAVWIDRREQREEIDEVRLADLLHDPRDNLLEAAARMIRMMIEGDQVRREGGGGDQIERGVEHRAPDVHRPARPPPHVRDQLPDLLPPEALARVKHPRGEGVGPHHGAQVAPLRGRRHPHDGHPVVAEDPVGVGDPASGEIAALLLEGLLRRVRGRDDGGGYPAELEGHDGAVGLGEARQGPVGLVAEFE</sequence>
<accession>A0AAX6EZU3</accession>
<protein>
    <submittedName>
        <fullName evidence="3">Geraniol 8-hydroxylase</fullName>
    </submittedName>
</protein>
<comment type="caution">
    <text evidence="3">The sequence shown here is derived from an EMBL/GenBank/DDBJ whole genome shotgun (WGS) entry which is preliminary data.</text>
</comment>
<organism evidence="3 4">
    <name type="scientific">Iris pallida</name>
    <name type="common">Sweet iris</name>
    <dbReference type="NCBI Taxonomy" id="29817"/>
    <lineage>
        <taxon>Eukaryota</taxon>
        <taxon>Viridiplantae</taxon>
        <taxon>Streptophyta</taxon>
        <taxon>Embryophyta</taxon>
        <taxon>Tracheophyta</taxon>
        <taxon>Spermatophyta</taxon>
        <taxon>Magnoliopsida</taxon>
        <taxon>Liliopsida</taxon>
        <taxon>Asparagales</taxon>
        <taxon>Iridaceae</taxon>
        <taxon>Iridoideae</taxon>
        <taxon>Irideae</taxon>
        <taxon>Iris</taxon>
    </lineage>
</organism>
<name>A0AAX6EZU3_IRIPA</name>
<evidence type="ECO:0000313" key="3">
    <source>
        <dbReference type="EMBL" id="KAJ6809438.1"/>
    </source>
</evidence>
<reference evidence="3" key="2">
    <citation type="submission" date="2023-04" db="EMBL/GenBank/DDBJ databases">
        <authorList>
            <person name="Bruccoleri R.E."/>
            <person name="Oakeley E.J."/>
            <person name="Faust A.-M."/>
            <person name="Dessus-Babus S."/>
            <person name="Altorfer M."/>
            <person name="Burckhardt D."/>
            <person name="Oertli M."/>
            <person name="Naumann U."/>
            <person name="Petersen F."/>
            <person name="Wong J."/>
        </authorList>
    </citation>
    <scope>NUCLEOTIDE SEQUENCE</scope>
    <source>
        <strain evidence="3">GSM-AAB239-AS_SAM_17_03QT</strain>
        <tissue evidence="3">Leaf</tissue>
    </source>
</reference>
<gene>
    <name evidence="3" type="ORF">M6B38_160705</name>
</gene>
<proteinExistence type="predicted"/>
<feature type="region of interest" description="Disordered" evidence="1">
    <location>
        <begin position="110"/>
        <end position="129"/>
    </location>
</feature>
<reference evidence="3" key="1">
    <citation type="journal article" date="2023" name="GigaByte">
        <title>Genome assembly of the bearded iris, Iris pallida Lam.</title>
        <authorList>
            <person name="Bruccoleri R.E."/>
            <person name="Oakeley E.J."/>
            <person name="Faust A.M.E."/>
            <person name="Altorfer M."/>
            <person name="Dessus-Babus S."/>
            <person name="Burckhardt D."/>
            <person name="Oertli M."/>
            <person name="Naumann U."/>
            <person name="Petersen F."/>
            <person name="Wong J."/>
        </authorList>
    </citation>
    <scope>NUCLEOTIDE SEQUENCE</scope>
    <source>
        <strain evidence="3">GSM-AAB239-AS_SAM_17_03QT</strain>
    </source>
</reference>
<dbReference type="EMBL" id="JANAVB010033017">
    <property type="protein sequence ID" value="KAJ6809438.1"/>
    <property type="molecule type" value="Genomic_DNA"/>
</dbReference>
<feature type="signal peptide" evidence="2">
    <location>
        <begin position="1"/>
        <end position="25"/>
    </location>
</feature>
<evidence type="ECO:0000313" key="4">
    <source>
        <dbReference type="Proteomes" id="UP001140949"/>
    </source>
</evidence>
<evidence type="ECO:0000256" key="2">
    <source>
        <dbReference type="SAM" id="SignalP"/>
    </source>
</evidence>
<dbReference type="Proteomes" id="UP001140949">
    <property type="component" value="Unassembled WGS sequence"/>
</dbReference>
<feature type="region of interest" description="Disordered" evidence="1">
    <location>
        <begin position="142"/>
        <end position="164"/>
    </location>
</feature>
<feature type="chain" id="PRO_5043489444" evidence="2">
    <location>
        <begin position="26"/>
        <end position="236"/>
    </location>
</feature>
<keyword evidence="4" id="KW-1185">Reference proteome</keyword>
<dbReference type="AlphaFoldDB" id="A0AAX6EZU3"/>
<evidence type="ECO:0000256" key="1">
    <source>
        <dbReference type="SAM" id="MobiDB-lite"/>
    </source>
</evidence>
<keyword evidence="2" id="KW-0732">Signal</keyword>